<comment type="caution">
    <text evidence="3">The sequence shown here is derived from an EMBL/GenBank/DDBJ whole genome shotgun (WGS) entry which is preliminary data.</text>
</comment>
<keyword evidence="1 3" id="KW-0378">Hydrolase</keyword>
<organism evidence="3 4">
    <name type="scientific">Polyplosphaeria fusca</name>
    <dbReference type="NCBI Taxonomy" id="682080"/>
    <lineage>
        <taxon>Eukaryota</taxon>
        <taxon>Fungi</taxon>
        <taxon>Dikarya</taxon>
        <taxon>Ascomycota</taxon>
        <taxon>Pezizomycotina</taxon>
        <taxon>Dothideomycetes</taxon>
        <taxon>Pleosporomycetidae</taxon>
        <taxon>Pleosporales</taxon>
        <taxon>Tetraplosphaeriaceae</taxon>
        <taxon>Polyplosphaeria</taxon>
    </lineage>
</organism>
<dbReference type="PANTHER" id="PTHR33886:SF9">
    <property type="entry name" value="UNSATURATED RHAMNOGALACTURONAN HYDROLASE (EUROFUNG)"/>
    <property type="match status" value="1"/>
</dbReference>
<dbReference type="Proteomes" id="UP000799444">
    <property type="component" value="Unassembled WGS sequence"/>
</dbReference>
<dbReference type="InterPro" id="IPR010905">
    <property type="entry name" value="Glyco_hydro_88"/>
</dbReference>
<evidence type="ECO:0000256" key="1">
    <source>
        <dbReference type="ARBA" id="ARBA00022801"/>
    </source>
</evidence>
<dbReference type="PANTHER" id="PTHR33886">
    <property type="entry name" value="UNSATURATED RHAMNOGALACTURONAN HYDROLASE (EUROFUNG)"/>
    <property type="match status" value="1"/>
</dbReference>
<dbReference type="SUPFAM" id="SSF48208">
    <property type="entry name" value="Six-hairpin glycosidases"/>
    <property type="match status" value="1"/>
</dbReference>
<feature type="signal peptide" evidence="2">
    <location>
        <begin position="1"/>
        <end position="19"/>
    </location>
</feature>
<gene>
    <name evidence="3" type="ORF">EJ04DRAFT_604294</name>
</gene>
<evidence type="ECO:0000313" key="3">
    <source>
        <dbReference type="EMBL" id="KAF2739832.1"/>
    </source>
</evidence>
<keyword evidence="2" id="KW-0732">Signal</keyword>
<proteinExistence type="predicted"/>
<dbReference type="GO" id="GO:0016787">
    <property type="term" value="F:hydrolase activity"/>
    <property type="evidence" value="ECO:0007669"/>
    <property type="project" value="UniProtKB-KW"/>
</dbReference>
<evidence type="ECO:0000256" key="2">
    <source>
        <dbReference type="SAM" id="SignalP"/>
    </source>
</evidence>
<reference evidence="3" key="1">
    <citation type="journal article" date="2020" name="Stud. Mycol.">
        <title>101 Dothideomycetes genomes: a test case for predicting lifestyles and emergence of pathogens.</title>
        <authorList>
            <person name="Haridas S."/>
            <person name="Albert R."/>
            <person name="Binder M."/>
            <person name="Bloem J."/>
            <person name="Labutti K."/>
            <person name="Salamov A."/>
            <person name="Andreopoulos B."/>
            <person name="Baker S."/>
            <person name="Barry K."/>
            <person name="Bills G."/>
            <person name="Bluhm B."/>
            <person name="Cannon C."/>
            <person name="Castanera R."/>
            <person name="Culley D."/>
            <person name="Daum C."/>
            <person name="Ezra D."/>
            <person name="Gonzalez J."/>
            <person name="Henrissat B."/>
            <person name="Kuo A."/>
            <person name="Liang C."/>
            <person name="Lipzen A."/>
            <person name="Lutzoni F."/>
            <person name="Magnuson J."/>
            <person name="Mondo S."/>
            <person name="Nolan M."/>
            <person name="Ohm R."/>
            <person name="Pangilinan J."/>
            <person name="Park H.-J."/>
            <person name="Ramirez L."/>
            <person name="Alfaro M."/>
            <person name="Sun H."/>
            <person name="Tritt A."/>
            <person name="Yoshinaga Y."/>
            <person name="Zwiers L.-H."/>
            <person name="Turgeon B."/>
            <person name="Goodwin S."/>
            <person name="Spatafora J."/>
            <person name="Crous P."/>
            <person name="Grigoriev I."/>
        </authorList>
    </citation>
    <scope>NUCLEOTIDE SEQUENCE</scope>
    <source>
        <strain evidence="3">CBS 125425</strain>
    </source>
</reference>
<dbReference type="InterPro" id="IPR008928">
    <property type="entry name" value="6-hairpin_glycosidase_sf"/>
</dbReference>
<name>A0A9P4R661_9PLEO</name>
<dbReference type="InterPro" id="IPR052043">
    <property type="entry name" value="PolySaccharide_Degr_Enz"/>
</dbReference>
<dbReference type="InterPro" id="IPR012341">
    <property type="entry name" value="6hp_glycosidase-like_sf"/>
</dbReference>
<dbReference type="Pfam" id="PF07470">
    <property type="entry name" value="Glyco_hydro_88"/>
    <property type="match status" value="1"/>
</dbReference>
<dbReference type="Gene3D" id="1.50.10.10">
    <property type="match status" value="1"/>
</dbReference>
<keyword evidence="4" id="KW-1185">Reference proteome</keyword>
<dbReference type="EMBL" id="ML996102">
    <property type="protein sequence ID" value="KAF2739832.1"/>
    <property type="molecule type" value="Genomic_DNA"/>
</dbReference>
<sequence>MHLSVLTIAILTHIPPLIATPTPLPYSEWMATSFLSKPQIKVDRHYVSAVLYEGLEKAASLHSNPSLLNHTSTHLTSLLSSNGTLKGWSPTSYSLDDLRIGNNLLHHYLTTNSTLQKTNFKRAATSLRHQLNSYPRTPSGGFWHRAPKYPNQMWLDGIYMADVFYATYTHLFDRANGSAWEDIALQFDLVETHCRNATSGLLVHGYDESKSAPWADGVSGASPHVWDRAVGWYFMALVEVLQVYPQELSGYARLRGYFGRLAEALRRVQDGGGGWWLVMDEGDEGREGNYIESSATAMFAYGYLKGARTGLLESGYRETAKKAYGLLVDRFVKREENGTLSWEGTVLVGSLDKNASYEYYISVPLSENDGKGAGPFMFASVEMEMWQGS</sequence>
<feature type="chain" id="PRO_5040176589" evidence="2">
    <location>
        <begin position="20"/>
        <end position="389"/>
    </location>
</feature>
<accession>A0A9P4R661</accession>
<dbReference type="AlphaFoldDB" id="A0A9P4R661"/>
<protein>
    <submittedName>
        <fullName evidence="3">Glycosyl hydrolase-like protein family 88</fullName>
    </submittedName>
</protein>
<dbReference type="OrthoDB" id="540611at2759"/>
<evidence type="ECO:0000313" key="4">
    <source>
        <dbReference type="Proteomes" id="UP000799444"/>
    </source>
</evidence>
<dbReference type="GO" id="GO:0005975">
    <property type="term" value="P:carbohydrate metabolic process"/>
    <property type="evidence" value="ECO:0007669"/>
    <property type="project" value="InterPro"/>
</dbReference>